<protein>
    <submittedName>
        <fullName evidence="3">Uncharacterized protein</fullName>
    </submittedName>
</protein>
<keyword evidence="2" id="KW-0732">Signal</keyword>
<geneLocation type="plasmid" evidence="3 4">
    <name>pMAQU01</name>
</geneLocation>
<proteinExistence type="predicted"/>
<evidence type="ECO:0000313" key="3">
    <source>
        <dbReference type="EMBL" id="ABM21049.1"/>
    </source>
</evidence>
<gene>
    <name evidence="3" type="ordered locus">Maqu_4198</name>
</gene>
<dbReference type="KEGG" id="maq:Maqu_4198"/>
<feature type="chain" id="PRO_5002638548" evidence="2">
    <location>
        <begin position="23"/>
        <end position="549"/>
    </location>
</feature>
<feature type="region of interest" description="Disordered" evidence="1">
    <location>
        <begin position="24"/>
        <end position="50"/>
    </location>
</feature>
<feature type="compositionally biased region" description="Basic and acidic residues" evidence="1">
    <location>
        <begin position="38"/>
        <end position="50"/>
    </location>
</feature>
<name>A1U7T0_MARN8</name>
<dbReference type="AlphaFoldDB" id="A1U7T0"/>
<feature type="signal peptide" evidence="2">
    <location>
        <begin position="1"/>
        <end position="22"/>
    </location>
</feature>
<dbReference type="OrthoDB" id="6372241at2"/>
<evidence type="ECO:0000256" key="1">
    <source>
        <dbReference type="SAM" id="MobiDB-lite"/>
    </source>
</evidence>
<accession>A1U7T0</accession>
<reference evidence="4" key="1">
    <citation type="journal article" date="2011" name="Appl. Environ. Microbiol.">
        <title>Genomic potential of Marinobacter aquaeolei, a biogeochemical 'opportunitroph'.</title>
        <authorList>
            <person name="Singer E."/>
            <person name="Webb E.A."/>
            <person name="Nelson W.C."/>
            <person name="Heidelberg J.F."/>
            <person name="Ivanova N."/>
            <person name="Pati A."/>
            <person name="Edwards K.J."/>
        </authorList>
    </citation>
    <scope>NUCLEOTIDE SEQUENCE [LARGE SCALE GENOMIC DNA]</scope>
    <source>
        <strain evidence="4">ATCC 700491 / DSM 11845 / VT8</strain>
    </source>
</reference>
<organism evidence="3 4">
    <name type="scientific">Marinobacter nauticus (strain ATCC 700491 / DSM 11845 / VT8)</name>
    <name type="common">Marinobacter aquaeolei</name>
    <dbReference type="NCBI Taxonomy" id="351348"/>
    <lineage>
        <taxon>Bacteria</taxon>
        <taxon>Pseudomonadati</taxon>
        <taxon>Pseudomonadota</taxon>
        <taxon>Gammaproteobacteria</taxon>
        <taxon>Pseudomonadales</taxon>
        <taxon>Marinobacteraceae</taxon>
        <taxon>Marinobacter</taxon>
    </lineage>
</organism>
<dbReference type="HOGENOM" id="CLU_495911_0_0_6"/>
<evidence type="ECO:0000256" key="2">
    <source>
        <dbReference type="SAM" id="SignalP"/>
    </source>
</evidence>
<sequence length="549" mass="57647" precursor="true">MAFADRKLAFSLAALVSLTACGGGGGDDDRSLTPNDEPPIKQEDEGDKPIPRLFSNGDLSIEPSLSPNVPVGIYQYTATSANGGNEAIGLAIISQSGRMALAMEDSMEFARIQINDDNRFEQRLESTYTGQNEIARIIRGRRDTGVSPEALARISGTILEEASGNLILNYRLDRQQPDDLSLTSSSAAGTYSGIGEDGTGTVISLAADGTLVGSDTSGCDFSGEYTIPDPAKDVFEASFLAEKCGPAVGIPAGDRDGHYFAVGRLSQDSGSLTMFGTNGEIGVRVTATNTDPGEDEPEESATFFTDDFDISSSVVTSLEAGTYSFNEIPIEASQSDLESGILVISDTGRMSLATDRRLAVARIEVSDVDTFRTTLTQSERAGASQQPSNAVEIFGTPDNGATGTFKLAGSLLGSDQELLNRFSAERIETNDDVFTATPLDLPTVSGTYSGTRNPGAITATITIAVDGTLTGSDTTGCVYNGVTNITSPDAGIYEIRTTVANCSASTTASGSERNGTYNGIADFTPGTPDTIRLTLGSETNVEHLELERQ</sequence>
<dbReference type="RefSeq" id="WP_011783304.1">
    <property type="nucleotide sequence ID" value="NC_008738.1"/>
</dbReference>
<dbReference type="EMBL" id="CP000515">
    <property type="protein sequence ID" value="ABM21049.1"/>
    <property type="molecule type" value="Genomic_DNA"/>
</dbReference>
<keyword evidence="3" id="KW-0614">Plasmid</keyword>
<evidence type="ECO:0000313" key="4">
    <source>
        <dbReference type="Proteomes" id="UP000000998"/>
    </source>
</evidence>
<dbReference type="PROSITE" id="PS51257">
    <property type="entry name" value="PROKAR_LIPOPROTEIN"/>
    <property type="match status" value="1"/>
</dbReference>
<dbReference type="Proteomes" id="UP000000998">
    <property type="component" value="Plasmid pMAQU01"/>
</dbReference>